<organism evidence="1 2">
    <name type="scientific">Deinococcus navajonensis</name>
    <dbReference type="NCBI Taxonomy" id="309884"/>
    <lineage>
        <taxon>Bacteria</taxon>
        <taxon>Thermotogati</taxon>
        <taxon>Deinococcota</taxon>
        <taxon>Deinococci</taxon>
        <taxon>Deinococcales</taxon>
        <taxon>Deinococcaceae</taxon>
        <taxon>Deinococcus</taxon>
    </lineage>
</organism>
<dbReference type="RefSeq" id="WP_380040470.1">
    <property type="nucleotide sequence ID" value="NZ_JBHSEH010000018.1"/>
</dbReference>
<dbReference type="PROSITE" id="PS51257">
    <property type="entry name" value="PROKAR_LIPOPROTEIN"/>
    <property type="match status" value="1"/>
</dbReference>
<comment type="caution">
    <text evidence="1">The sequence shown here is derived from an EMBL/GenBank/DDBJ whole genome shotgun (WGS) entry which is preliminary data.</text>
</comment>
<gene>
    <name evidence="1" type="ORF">ACFOZ9_13420</name>
</gene>
<name>A0ABV8XQP7_9DEIO</name>
<protein>
    <recommendedName>
        <fullName evidence="3">Lipoprotein</fullName>
    </recommendedName>
</protein>
<evidence type="ECO:0008006" key="3">
    <source>
        <dbReference type="Google" id="ProtNLM"/>
    </source>
</evidence>
<accession>A0ABV8XQP7</accession>
<evidence type="ECO:0000313" key="1">
    <source>
        <dbReference type="EMBL" id="MFC4427211.1"/>
    </source>
</evidence>
<sequence>MSVRAWSFLALMLLTGCVSKEKPMTDTQIMDDIRGVLGQFEYMSTKNECESIYAERGETGGCYLSKATDAQTAQDLVDALVKAGYQQRGMLRQDFLRWAAILDKGQYAITLTVDPLANETEGAGLAAYKAGYQAEATFSLTNTSVR</sequence>
<dbReference type="Proteomes" id="UP001595998">
    <property type="component" value="Unassembled WGS sequence"/>
</dbReference>
<keyword evidence="2" id="KW-1185">Reference proteome</keyword>
<dbReference type="EMBL" id="JBHSEH010000018">
    <property type="protein sequence ID" value="MFC4427211.1"/>
    <property type="molecule type" value="Genomic_DNA"/>
</dbReference>
<evidence type="ECO:0000313" key="2">
    <source>
        <dbReference type="Proteomes" id="UP001595998"/>
    </source>
</evidence>
<proteinExistence type="predicted"/>
<reference evidence="2" key="1">
    <citation type="journal article" date="2019" name="Int. J. Syst. Evol. Microbiol.">
        <title>The Global Catalogue of Microorganisms (GCM) 10K type strain sequencing project: providing services to taxonomists for standard genome sequencing and annotation.</title>
        <authorList>
            <consortium name="The Broad Institute Genomics Platform"/>
            <consortium name="The Broad Institute Genome Sequencing Center for Infectious Disease"/>
            <person name="Wu L."/>
            <person name="Ma J."/>
        </authorList>
    </citation>
    <scope>NUCLEOTIDE SEQUENCE [LARGE SCALE GENOMIC DNA]</scope>
    <source>
        <strain evidence="2">CCUG 56029</strain>
    </source>
</reference>